<evidence type="ECO:0000256" key="7">
    <source>
        <dbReference type="ARBA" id="ARBA00023010"/>
    </source>
</evidence>
<keyword evidence="5 10" id="KW-0653">Protein transport</keyword>
<evidence type="ECO:0000256" key="10">
    <source>
        <dbReference type="HAMAP-Rule" id="MF_01465"/>
    </source>
</evidence>
<sequence length="421" mass="46020">MKKLLEAVLSVLRSKEIRDRIYFSLLILVVFRVLAAVPVVGIPFDAIKNLFGGTNFGQTVSEISGGVLETASVVAIGLTPYINASIILQLLGTVIPKLDELQKEGSQGRRLISMYTRYLTVPLAIMQSFLIYSSLRGLNLMPQLSGITLVAMVSTLTGGAMLMMWFGELVTESGIGNGSSYLIFLGIVAGIPNVISNNLRTADPLQLLWFVFLLVVIIAIVIFISEGERRVKVTYSRRVHSAGAQDNYVPIKVTQFGVLPVIFAVSLLSFPQFIAQFLATRDINSQVTNISNQIITFLNDTNVHNIGTFLLVVAFSFFYITVVFKPDDVAENLGKRGAFIQGIRPGKQTAQYLKHVAFRLTAIGSVFLGVLAILPSVLVATNVLPAQILSGTGLLILVGVALDMKRQIDSMVVIRSYERYI</sequence>
<dbReference type="PROSITE" id="PS00755">
    <property type="entry name" value="SECY_1"/>
    <property type="match status" value="1"/>
</dbReference>
<comment type="subunit">
    <text evidence="10">Component of the Sec protein translocase complex. Heterotrimer consisting of SecY, SecE and SecG subunits. The heterotrimers can form oligomers, although 1 heterotrimer is thought to be able to translocate proteins. Interacts with the ribosome. Interacts with SecDF, and other proteins may be involved. Interacts with SecA.</text>
</comment>
<dbReference type="GO" id="GO:0043952">
    <property type="term" value="P:protein transport by the Sec complex"/>
    <property type="evidence" value="ECO:0007669"/>
    <property type="project" value="UniProtKB-UniRule"/>
</dbReference>
<dbReference type="InterPro" id="IPR002208">
    <property type="entry name" value="SecY/SEC61-alpha"/>
</dbReference>
<dbReference type="Proteomes" id="UP000748332">
    <property type="component" value="Unassembled WGS sequence"/>
</dbReference>
<dbReference type="HAMAP" id="MF_01465">
    <property type="entry name" value="SecY"/>
    <property type="match status" value="1"/>
</dbReference>
<dbReference type="PRINTS" id="PR00303">
    <property type="entry name" value="SECYTRNLCASE"/>
</dbReference>
<protein>
    <recommendedName>
        <fullName evidence="9 10">Protein translocase subunit SecY</fullName>
    </recommendedName>
</protein>
<dbReference type="InterPro" id="IPR026593">
    <property type="entry name" value="SecY"/>
</dbReference>
<feature type="transmembrane region" description="Helical" evidence="10">
    <location>
        <begin position="73"/>
        <end position="95"/>
    </location>
</feature>
<comment type="similarity">
    <text evidence="2 10 11">Belongs to the SecY/SEC61-alpha family.</text>
</comment>
<dbReference type="AlphaFoldDB" id="A0A955HYJ8"/>
<proteinExistence type="inferred from homology"/>
<dbReference type="FunFam" id="1.10.3370.10:FF:000001">
    <property type="entry name" value="Preprotein translocase subunit SecY"/>
    <property type="match status" value="1"/>
</dbReference>
<evidence type="ECO:0000256" key="4">
    <source>
        <dbReference type="ARBA" id="ARBA00022692"/>
    </source>
</evidence>
<dbReference type="SUPFAM" id="SSF103491">
    <property type="entry name" value="Preprotein translocase SecY subunit"/>
    <property type="match status" value="1"/>
</dbReference>
<dbReference type="GO" id="GO:0005886">
    <property type="term" value="C:plasma membrane"/>
    <property type="evidence" value="ECO:0007669"/>
    <property type="project" value="UniProtKB-SubCell"/>
</dbReference>
<keyword evidence="7 10" id="KW-0811">Translocation</keyword>
<feature type="transmembrane region" description="Helical" evidence="10">
    <location>
        <begin position="384"/>
        <end position="402"/>
    </location>
</feature>
<feature type="transmembrane region" description="Helical" evidence="10">
    <location>
        <begin position="256"/>
        <end position="279"/>
    </location>
</feature>
<feature type="transmembrane region" description="Helical" evidence="10">
    <location>
        <begin position="178"/>
        <end position="195"/>
    </location>
</feature>
<dbReference type="Pfam" id="PF00344">
    <property type="entry name" value="SecY"/>
    <property type="match status" value="1"/>
</dbReference>
<evidence type="ECO:0000313" key="12">
    <source>
        <dbReference type="EMBL" id="MCA9374917.1"/>
    </source>
</evidence>
<feature type="transmembrane region" description="Helical" evidence="10">
    <location>
        <begin position="115"/>
        <end position="135"/>
    </location>
</feature>
<keyword evidence="8 10" id="KW-0472">Membrane</keyword>
<comment type="function">
    <text evidence="10">The central subunit of the protein translocation channel SecYEG. Consists of two halves formed by TMs 1-5 and 6-10. These two domains form a lateral gate at the front which open onto the bilayer between TMs 2 and 7, and are clamped together by SecE at the back. The channel is closed by both a pore ring composed of hydrophobic SecY resides and a short helix (helix 2A) on the extracellular side of the membrane which forms a plug. The plug probably moves laterally to allow the channel to open. The ring and the pore may move independently.</text>
</comment>
<evidence type="ECO:0000256" key="8">
    <source>
        <dbReference type="ARBA" id="ARBA00023136"/>
    </source>
</evidence>
<keyword evidence="6 10" id="KW-1133">Transmembrane helix</keyword>
<feature type="transmembrane region" description="Helical" evidence="10">
    <location>
        <begin position="207"/>
        <end position="225"/>
    </location>
</feature>
<feature type="transmembrane region" description="Helical" evidence="10">
    <location>
        <begin position="306"/>
        <end position="324"/>
    </location>
</feature>
<keyword evidence="10" id="KW-1003">Cell membrane</keyword>
<dbReference type="GO" id="GO:0065002">
    <property type="term" value="P:intracellular protein transmembrane transport"/>
    <property type="evidence" value="ECO:0007669"/>
    <property type="project" value="UniProtKB-UniRule"/>
</dbReference>
<feature type="transmembrane region" description="Helical" evidence="10">
    <location>
        <begin position="356"/>
        <end position="378"/>
    </location>
</feature>
<dbReference type="EMBL" id="JAGQLM010000046">
    <property type="protein sequence ID" value="MCA9374917.1"/>
    <property type="molecule type" value="Genomic_DNA"/>
</dbReference>
<reference evidence="12" key="2">
    <citation type="journal article" date="2021" name="Microbiome">
        <title>Successional dynamics and alternative stable states in a saline activated sludge microbial community over 9 years.</title>
        <authorList>
            <person name="Wang Y."/>
            <person name="Ye J."/>
            <person name="Ju F."/>
            <person name="Liu L."/>
            <person name="Boyd J.A."/>
            <person name="Deng Y."/>
            <person name="Parks D.H."/>
            <person name="Jiang X."/>
            <person name="Yin X."/>
            <person name="Woodcroft B.J."/>
            <person name="Tyson G.W."/>
            <person name="Hugenholtz P."/>
            <person name="Polz M.F."/>
            <person name="Zhang T."/>
        </authorList>
    </citation>
    <scope>NUCLEOTIDE SEQUENCE</scope>
    <source>
        <strain evidence="12">HKST-UBA16</strain>
    </source>
</reference>
<evidence type="ECO:0000256" key="5">
    <source>
        <dbReference type="ARBA" id="ARBA00022927"/>
    </source>
</evidence>
<dbReference type="PANTHER" id="PTHR10906">
    <property type="entry name" value="SECY/SEC61-ALPHA FAMILY MEMBER"/>
    <property type="match status" value="1"/>
</dbReference>
<gene>
    <name evidence="10 12" type="primary">secY</name>
    <name evidence="12" type="ORF">KC622_01145</name>
</gene>
<dbReference type="InterPro" id="IPR030659">
    <property type="entry name" value="SecY_CS"/>
</dbReference>
<dbReference type="GO" id="GO:0006605">
    <property type="term" value="P:protein targeting"/>
    <property type="evidence" value="ECO:0007669"/>
    <property type="project" value="UniProtKB-UniRule"/>
</dbReference>
<evidence type="ECO:0000256" key="11">
    <source>
        <dbReference type="RuleBase" id="RU004349"/>
    </source>
</evidence>
<dbReference type="InterPro" id="IPR023201">
    <property type="entry name" value="SecY_dom_sf"/>
</dbReference>
<organism evidence="12 13">
    <name type="scientific">Candidatus Dojkabacteria bacterium</name>
    <dbReference type="NCBI Taxonomy" id="2099670"/>
    <lineage>
        <taxon>Bacteria</taxon>
        <taxon>Candidatus Dojkabacteria</taxon>
    </lineage>
</organism>
<comment type="subcellular location">
    <subcellularLocation>
        <location evidence="10">Cell membrane</location>
        <topology evidence="10">Multi-pass membrane protein</topology>
    </subcellularLocation>
    <subcellularLocation>
        <location evidence="1">Membrane</location>
        <topology evidence="1">Multi-pass membrane protein</topology>
    </subcellularLocation>
</comment>
<reference evidence="12" key="1">
    <citation type="submission" date="2020-04" db="EMBL/GenBank/DDBJ databases">
        <authorList>
            <person name="Zhang T."/>
        </authorList>
    </citation>
    <scope>NUCLEOTIDE SEQUENCE</scope>
    <source>
        <strain evidence="12">HKST-UBA16</strain>
    </source>
</reference>
<feature type="transmembrane region" description="Helical" evidence="10">
    <location>
        <begin position="21"/>
        <end position="44"/>
    </location>
</feature>
<dbReference type="Gene3D" id="1.10.3370.10">
    <property type="entry name" value="SecY subunit domain"/>
    <property type="match status" value="1"/>
</dbReference>
<evidence type="ECO:0000256" key="6">
    <source>
        <dbReference type="ARBA" id="ARBA00022989"/>
    </source>
</evidence>
<feature type="transmembrane region" description="Helical" evidence="10">
    <location>
        <begin position="147"/>
        <end position="166"/>
    </location>
</feature>
<evidence type="ECO:0000256" key="1">
    <source>
        <dbReference type="ARBA" id="ARBA00004141"/>
    </source>
</evidence>
<keyword evidence="3 10" id="KW-0813">Transport</keyword>
<dbReference type="PIRSF" id="PIRSF004557">
    <property type="entry name" value="SecY"/>
    <property type="match status" value="1"/>
</dbReference>
<evidence type="ECO:0000256" key="9">
    <source>
        <dbReference type="ARBA" id="ARBA00039733"/>
    </source>
</evidence>
<evidence type="ECO:0000256" key="2">
    <source>
        <dbReference type="ARBA" id="ARBA00005751"/>
    </source>
</evidence>
<name>A0A955HYJ8_9BACT</name>
<evidence type="ECO:0000256" key="3">
    <source>
        <dbReference type="ARBA" id="ARBA00022448"/>
    </source>
</evidence>
<evidence type="ECO:0000313" key="13">
    <source>
        <dbReference type="Proteomes" id="UP000748332"/>
    </source>
</evidence>
<dbReference type="NCBIfam" id="TIGR00967">
    <property type="entry name" value="3a0501s007"/>
    <property type="match status" value="1"/>
</dbReference>
<comment type="caution">
    <text evidence="12">The sequence shown here is derived from an EMBL/GenBank/DDBJ whole genome shotgun (WGS) entry which is preliminary data.</text>
</comment>
<keyword evidence="4 10" id="KW-0812">Transmembrane</keyword>
<accession>A0A955HYJ8</accession>